<reference evidence="2" key="1">
    <citation type="submission" date="2017-04" db="EMBL/GenBank/DDBJ databases">
        <title>Function of individual gut microbiota members based on whole genome sequencing of pure cultures obtained from chicken caecum.</title>
        <authorList>
            <person name="Medvecky M."/>
            <person name="Cejkova D."/>
            <person name="Polansky O."/>
            <person name="Karasova D."/>
            <person name="Kubasova T."/>
            <person name="Cizek A."/>
            <person name="Rychlik I."/>
        </authorList>
    </citation>
    <scope>NUCLEOTIDE SEQUENCE [LARGE SCALE GENOMIC DNA]</scope>
    <source>
        <strain evidence="2">An70</strain>
    </source>
</reference>
<evidence type="ECO:0000313" key="1">
    <source>
        <dbReference type="EMBL" id="OUN43759.1"/>
    </source>
</evidence>
<dbReference type="RefSeq" id="WP_087186055.1">
    <property type="nucleotide sequence ID" value="NZ_NFHO01000003.1"/>
</dbReference>
<dbReference type="EMBL" id="NFHO01000003">
    <property type="protein sequence ID" value="OUN43759.1"/>
    <property type="molecule type" value="Genomic_DNA"/>
</dbReference>
<sequence length="76" mass="8567">MARNKQIDLDNHLFECLERLNDDSLTDEELEREVKRSRAVASVAAQINQSRANSLRAAVFMDQAADAHPALPEGFR</sequence>
<comment type="caution">
    <text evidence="1">The sequence shown here is derived from an EMBL/GenBank/DDBJ whole genome shotgun (WGS) entry which is preliminary data.</text>
</comment>
<organism evidence="1 2">
    <name type="scientific">Enorma massiliensis</name>
    <dbReference type="NCBI Taxonomy" id="1472761"/>
    <lineage>
        <taxon>Bacteria</taxon>
        <taxon>Bacillati</taxon>
        <taxon>Actinomycetota</taxon>
        <taxon>Coriobacteriia</taxon>
        <taxon>Coriobacteriales</taxon>
        <taxon>Coriobacteriaceae</taxon>
        <taxon>Enorma</taxon>
    </lineage>
</organism>
<proteinExistence type="predicted"/>
<dbReference type="AlphaFoldDB" id="A0A1Y3UBK3"/>
<keyword evidence="2" id="KW-1185">Reference proteome</keyword>
<evidence type="ECO:0000313" key="2">
    <source>
        <dbReference type="Proteomes" id="UP000196560"/>
    </source>
</evidence>
<accession>A0A1Y3UBK3</accession>
<name>A0A1Y3UBK3_9ACTN</name>
<gene>
    <name evidence="1" type="ORF">B5G21_03475</name>
</gene>
<dbReference type="Proteomes" id="UP000196560">
    <property type="component" value="Unassembled WGS sequence"/>
</dbReference>
<protein>
    <submittedName>
        <fullName evidence="1">Uncharacterized protein</fullName>
    </submittedName>
</protein>